<dbReference type="AlphaFoldDB" id="A0A2T7UAW9"/>
<comment type="caution">
    <text evidence="1">The sequence shown here is derived from an EMBL/GenBank/DDBJ whole genome shotgun (WGS) entry which is preliminary data.</text>
</comment>
<reference evidence="1" key="1">
    <citation type="submission" date="2017-04" db="EMBL/GenBank/DDBJ databases">
        <title>Unexpected and diverse lifestyles within the genus Limnohabitans.</title>
        <authorList>
            <person name="Kasalicky V."/>
            <person name="Mehrshad M."/>
            <person name="Andrei S.-A."/>
            <person name="Salcher M."/>
            <person name="Kratochvilova H."/>
            <person name="Simek K."/>
            <person name="Ghai R."/>
        </authorList>
    </citation>
    <scope>NUCLEOTIDE SEQUENCE [LARGE SCALE GENOMIC DNA]</scope>
    <source>
        <strain evidence="1">II-D5</strain>
    </source>
</reference>
<evidence type="ECO:0000313" key="2">
    <source>
        <dbReference type="Proteomes" id="UP000037507"/>
    </source>
</evidence>
<sequence length="77" mass="8316">MGKKMSQMMSIEQARSSSLRGSVAAMARAANQARRTAAQTQTAVVVERNGVLEHLYISATQTDIKPITVSIESQEGH</sequence>
<accession>A0A2T7UAW9</accession>
<organism evidence="1 2">
    <name type="scientific">Limnohabitans planktonicus II-D5</name>
    <dbReference type="NCBI Taxonomy" id="1293045"/>
    <lineage>
        <taxon>Bacteria</taxon>
        <taxon>Pseudomonadati</taxon>
        <taxon>Pseudomonadota</taxon>
        <taxon>Betaproteobacteria</taxon>
        <taxon>Burkholderiales</taxon>
        <taxon>Comamonadaceae</taxon>
        <taxon>Limnohabitans</taxon>
    </lineage>
</organism>
<name>A0A2T7UAW9_9BURK</name>
<proteinExistence type="predicted"/>
<protein>
    <submittedName>
        <fullName evidence="1">Uncharacterized protein</fullName>
    </submittedName>
</protein>
<dbReference type="STRING" id="1293045.H663_08625"/>
<gene>
    <name evidence="1" type="ORF">H663_014750</name>
</gene>
<dbReference type="EMBL" id="LFYT02000022">
    <property type="protein sequence ID" value="PVE41856.1"/>
    <property type="molecule type" value="Genomic_DNA"/>
</dbReference>
<keyword evidence="2" id="KW-1185">Reference proteome</keyword>
<evidence type="ECO:0000313" key="1">
    <source>
        <dbReference type="EMBL" id="PVE41856.1"/>
    </source>
</evidence>
<dbReference type="Proteomes" id="UP000037507">
    <property type="component" value="Unassembled WGS sequence"/>
</dbReference>